<name>A0A9P4MFT5_9PEZI</name>
<dbReference type="Proteomes" id="UP000799439">
    <property type="component" value="Unassembled WGS sequence"/>
</dbReference>
<sequence length="132" mass="14776">MNFKHTFLAWFLLTVNGFAVAGIIYSAGSDEIKTQTDIARALPEGANVEDIVRNMKEWSGGDFKATAHANIIFVEAWNRTSSMRDARDQQRRMESIIREHSRPQSNPPGGRGRAPSRPVTPPPRIVSPQRAF</sequence>
<evidence type="ECO:0000313" key="4">
    <source>
        <dbReference type="Proteomes" id="UP000799439"/>
    </source>
</evidence>
<keyword evidence="2" id="KW-0812">Transmembrane</keyword>
<keyword evidence="2" id="KW-0472">Membrane</keyword>
<accession>A0A9P4MFT5</accession>
<gene>
    <name evidence="3" type="ORF">K461DRAFT_268664</name>
</gene>
<keyword evidence="4" id="KW-1185">Reference proteome</keyword>
<evidence type="ECO:0000256" key="2">
    <source>
        <dbReference type="SAM" id="Phobius"/>
    </source>
</evidence>
<keyword evidence="2" id="KW-1133">Transmembrane helix</keyword>
<dbReference type="AlphaFoldDB" id="A0A9P4MFT5"/>
<feature type="region of interest" description="Disordered" evidence="1">
    <location>
        <begin position="81"/>
        <end position="132"/>
    </location>
</feature>
<protein>
    <submittedName>
        <fullName evidence="3">Uncharacterized protein</fullName>
    </submittedName>
</protein>
<comment type="caution">
    <text evidence="3">The sequence shown here is derived from an EMBL/GenBank/DDBJ whole genome shotgun (WGS) entry which is preliminary data.</text>
</comment>
<dbReference type="EMBL" id="ML996086">
    <property type="protein sequence ID" value="KAF2152775.1"/>
    <property type="molecule type" value="Genomic_DNA"/>
</dbReference>
<feature type="compositionally biased region" description="Basic and acidic residues" evidence="1">
    <location>
        <begin position="82"/>
        <end position="102"/>
    </location>
</feature>
<proteinExistence type="predicted"/>
<feature type="transmembrane region" description="Helical" evidence="2">
    <location>
        <begin position="7"/>
        <end position="28"/>
    </location>
</feature>
<evidence type="ECO:0000256" key="1">
    <source>
        <dbReference type="SAM" id="MobiDB-lite"/>
    </source>
</evidence>
<reference evidence="3" key="1">
    <citation type="journal article" date="2020" name="Stud. Mycol.">
        <title>101 Dothideomycetes genomes: a test case for predicting lifestyles and emergence of pathogens.</title>
        <authorList>
            <person name="Haridas S."/>
            <person name="Albert R."/>
            <person name="Binder M."/>
            <person name="Bloem J."/>
            <person name="Labutti K."/>
            <person name="Salamov A."/>
            <person name="Andreopoulos B."/>
            <person name="Baker S."/>
            <person name="Barry K."/>
            <person name="Bills G."/>
            <person name="Bluhm B."/>
            <person name="Cannon C."/>
            <person name="Castanera R."/>
            <person name="Culley D."/>
            <person name="Daum C."/>
            <person name="Ezra D."/>
            <person name="Gonzalez J."/>
            <person name="Henrissat B."/>
            <person name="Kuo A."/>
            <person name="Liang C."/>
            <person name="Lipzen A."/>
            <person name="Lutzoni F."/>
            <person name="Magnuson J."/>
            <person name="Mondo S."/>
            <person name="Nolan M."/>
            <person name="Ohm R."/>
            <person name="Pangilinan J."/>
            <person name="Park H.-J."/>
            <person name="Ramirez L."/>
            <person name="Alfaro M."/>
            <person name="Sun H."/>
            <person name="Tritt A."/>
            <person name="Yoshinaga Y."/>
            <person name="Zwiers L.-H."/>
            <person name="Turgeon B."/>
            <person name="Goodwin S."/>
            <person name="Spatafora J."/>
            <person name="Crous P."/>
            <person name="Grigoriev I."/>
        </authorList>
    </citation>
    <scope>NUCLEOTIDE SEQUENCE</scope>
    <source>
        <strain evidence="3">CBS 260.36</strain>
    </source>
</reference>
<evidence type="ECO:0000313" key="3">
    <source>
        <dbReference type="EMBL" id="KAF2152775.1"/>
    </source>
</evidence>
<organism evidence="3 4">
    <name type="scientific">Myriangium duriaei CBS 260.36</name>
    <dbReference type="NCBI Taxonomy" id="1168546"/>
    <lineage>
        <taxon>Eukaryota</taxon>
        <taxon>Fungi</taxon>
        <taxon>Dikarya</taxon>
        <taxon>Ascomycota</taxon>
        <taxon>Pezizomycotina</taxon>
        <taxon>Dothideomycetes</taxon>
        <taxon>Dothideomycetidae</taxon>
        <taxon>Myriangiales</taxon>
        <taxon>Myriangiaceae</taxon>
        <taxon>Myriangium</taxon>
    </lineage>
</organism>